<evidence type="ECO:0000256" key="7">
    <source>
        <dbReference type="ARBA" id="ARBA00047188"/>
    </source>
</evidence>
<dbReference type="PRINTS" id="PR00598">
    <property type="entry name" value="HTHMARR"/>
</dbReference>
<dbReference type="InterPro" id="IPR055166">
    <property type="entry name" value="Transc_reg_Sar_Rot_HTH"/>
</dbReference>
<dbReference type="RefSeq" id="WP_154527491.1">
    <property type="nucleotide sequence ID" value="NZ_JAQYJL010000027.1"/>
</dbReference>
<evidence type="ECO:0000256" key="1">
    <source>
        <dbReference type="ARBA" id="ARBA00004496"/>
    </source>
</evidence>
<sequence>MDLCYDMLRLKNQLCFPLYACSREIVKKYKPFLDELDLTYTQYITMMVMWERRQLSVKELGECLFLDSGTLTPLLKKLEQKGWVTRKRAHKDERVLIVTLTEEGEQLQERAKTIPEKMSRCVNNLTPEESDELYRLLYKLLGCDCPHDQEPAAMPDPTPSE</sequence>
<keyword evidence="4" id="KW-0238">DNA-binding</keyword>
<keyword evidence="5" id="KW-0804">Transcription</keyword>
<evidence type="ECO:0000256" key="4">
    <source>
        <dbReference type="ARBA" id="ARBA00023125"/>
    </source>
</evidence>
<evidence type="ECO:0000256" key="8">
    <source>
        <dbReference type="ARBA" id="ARBA00047207"/>
    </source>
</evidence>
<dbReference type="InterPro" id="IPR036388">
    <property type="entry name" value="WH-like_DNA-bd_sf"/>
</dbReference>
<dbReference type="InterPro" id="IPR036390">
    <property type="entry name" value="WH_DNA-bd_sf"/>
</dbReference>
<dbReference type="Pfam" id="PF22381">
    <property type="entry name" value="Staph_reg_Sar_Rot"/>
    <property type="match status" value="1"/>
</dbReference>
<dbReference type="AlphaFoldDB" id="A0A6L5X8Y1"/>
<proteinExistence type="inferred from homology"/>
<evidence type="ECO:0000256" key="5">
    <source>
        <dbReference type="ARBA" id="ARBA00023163"/>
    </source>
</evidence>
<dbReference type="Gene3D" id="1.10.10.10">
    <property type="entry name" value="Winged helix-like DNA-binding domain superfamily/Winged helix DNA-binding domain"/>
    <property type="match status" value="1"/>
</dbReference>
<dbReference type="PANTHER" id="PTHR42756:SF1">
    <property type="entry name" value="TRANSCRIPTIONAL REPRESSOR OF EMRAB OPERON"/>
    <property type="match status" value="1"/>
</dbReference>
<evidence type="ECO:0000256" key="2">
    <source>
        <dbReference type="ARBA" id="ARBA00022490"/>
    </source>
</evidence>
<dbReference type="PANTHER" id="PTHR42756">
    <property type="entry name" value="TRANSCRIPTIONAL REGULATOR, MARR"/>
    <property type="match status" value="1"/>
</dbReference>
<accession>A0A6L5X8Y1</accession>
<feature type="domain" description="HTH marR-type" evidence="9">
    <location>
        <begin position="11"/>
        <end position="142"/>
    </location>
</feature>
<keyword evidence="2" id="KW-0963">Cytoplasm</keyword>
<evidence type="ECO:0000313" key="10">
    <source>
        <dbReference type="EMBL" id="MSS16067.1"/>
    </source>
</evidence>
<gene>
    <name evidence="10" type="ORF">FYJ35_13705</name>
</gene>
<dbReference type="EMBL" id="VULZ01000021">
    <property type="protein sequence ID" value="MSS16067.1"/>
    <property type="molecule type" value="Genomic_DNA"/>
</dbReference>
<dbReference type="InterPro" id="IPR000835">
    <property type="entry name" value="HTH_MarR-typ"/>
</dbReference>
<dbReference type="SUPFAM" id="SSF46785">
    <property type="entry name" value="Winged helix' DNA-binding domain"/>
    <property type="match status" value="1"/>
</dbReference>
<keyword evidence="11" id="KW-1185">Reference proteome</keyword>
<dbReference type="SMART" id="SM00347">
    <property type="entry name" value="HTH_MARR"/>
    <property type="match status" value="1"/>
</dbReference>
<comment type="caution">
    <text evidence="10">The sequence shown here is derived from an EMBL/GenBank/DDBJ whole genome shotgun (WGS) entry which is preliminary data.</text>
</comment>
<keyword evidence="3" id="KW-0805">Transcription regulation</keyword>
<comment type="subcellular location">
    <subcellularLocation>
        <location evidence="1">Cytoplasm</location>
    </subcellularLocation>
</comment>
<dbReference type="PROSITE" id="PS50995">
    <property type="entry name" value="HTH_MARR_2"/>
    <property type="match status" value="1"/>
</dbReference>
<dbReference type="GO" id="GO:0005737">
    <property type="term" value="C:cytoplasm"/>
    <property type="evidence" value="ECO:0007669"/>
    <property type="project" value="UniProtKB-SubCell"/>
</dbReference>
<protein>
    <recommendedName>
        <fullName evidence="7">HTH-type transcriptional regulator SarZ</fullName>
    </recommendedName>
    <alternativeName>
        <fullName evidence="8">Staphylococcal accessory regulator Z</fullName>
    </alternativeName>
</protein>
<evidence type="ECO:0000256" key="6">
    <source>
        <dbReference type="ARBA" id="ARBA00046337"/>
    </source>
</evidence>
<name>A0A6L5X8Y1_9FIRM</name>
<dbReference type="Proteomes" id="UP000481852">
    <property type="component" value="Unassembled WGS sequence"/>
</dbReference>
<organism evidence="10 11">
    <name type="scientific">Porcincola intestinalis</name>
    <dbReference type="NCBI Taxonomy" id="2606632"/>
    <lineage>
        <taxon>Bacteria</taxon>
        <taxon>Bacillati</taxon>
        <taxon>Bacillota</taxon>
        <taxon>Clostridia</taxon>
        <taxon>Lachnospirales</taxon>
        <taxon>Lachnospiraceae</taxon>
        <taxon>Porcincola</taxon>
    </lineage>
</organism>
<reference evidence="10 11" key="1">
    <citation type="submission" date="2019-08" db="EMBL/GenBank/DDBJ databases">
        <title>In-depth cultivation of the pig gut microbiome towards novel bacterial diversity and tailored functional studies.</title>
        <authorList>
            <person name="Wylensek D."/>
            <person name="Hitch T.C.A."/>
            <person name="Clavel T."/>
        </authorList>
    </citation>
    <scope>NUCLEOTIDE SEQUENCE [LARGE SCALE GENOMIC DNA]</scope>
    <source>
        <strain evidence="10 11">Oil+RF-744-WCA-WT-11</strain>
    </source>
</reference>
<evidence type="ECO:0000313" key="11">
    <source>
        <dbReference type="Proteomes" id="UP000481852"/>
    </source>
</evidence>
<dbReference type="GO" id="GO:0003700">
    <property type="term" value="F:DNA-binding transcription factor activity"/>
    <property type="evidence" value="ECO:0007669"/>
    <property type="project" value="InterPro"/>
</dbReference>
<evidence type="ECO:0000256" key="3">
    <source>
        <dbReference type="ARBA" id="ARBA00023015"/>
    </source>
</evidence>
<comment type="similarity">
    <text evidence="6">Belongs to the SarZ family.</text>
</comment>
<evidence type="ECO:0000259" key="9">
    <source>
        <dbReference type="PROSITE" id="PS50995"/>
    </source>
</evidence>
<dbReference type="FunFam" id="1.10.10.10:FF:000163">
    <property type="entry name" value="MarR family transcriptional regulator"/>
    <property type="match status" value="1"/>
</dbReference>
<dbReference type="GO" id="GO:0003677">
    <property type="term" value="F:DNA binding"/>
    <property type="evidence" value="ECO:0007669"/>
    <property type="project" value="UniProtKB-KW"/>
</dbReference>